<dbReference type="RefSeq" id="WP_189078586.1">
    <property type="nucleotide sequence ID" value="NZ_BMMX01000004.1"/>
</dbReference>
<feature type="binding site" evidence="3">
    <location>
        <position position="35"/>
    </location>
    <ligand>
        <name>a divalent metal cation</name>
        <dbReference type="ChEBI" id="CHEBI:60240"/>
        <label>1</label>
    </ligand>
</feature>
<sequence>MSSQPSESRKQRAARRAGEFPAAPEPLAVPVLDSHTHLDITVHEAGVPGGADATAGDPVESLIAAAAKVGVDRLVQVGVDVASSRWGAELAARDERVLAAVAVHPNEAPGLADLDEALREIEALAGLPRVRGVGETGLDTFRTPPPGRAAQEESFRAHIAIAKRHGKALIIHDRDAHADVLRVLDEEGAPDTVIMHCFSGDVAFATACVRRGYLLSFAGTVTFGSAGALREAAAVTPASHLLVETDAPFLTPTPYRGRPNASYLIPVTVRALAATTGTDLDELCAAISDNGERALGPWR</sequence>
<evidence type="ECO:0000256" key="1">
    <source>
        <dbReference type="ARBA" id="ARBA00022723"/>
    </source>
</evidence>
<evidence type="ECO:0000313" key="6">
    <source>
        <dbReference type="Proteomes" id="UP000656042"/>
    </source>
</evidence>
<dbReference type="Pfam" id="PF01026">
    <property type="entry name" value="TatD_DNase"/>
    <property type="match status" value="1"/>
</dbReference>
<protein>
    <submittedName>
        <fullName evidence="5">AraC family transcriptional regulator</fullName>
    </submittedName>
</protein>
<evidence type="ECO:0000256" key="4">
    <source>
        <dbReference type="SAM" id="MobiDB-lite"/>
    </source>
</evidence>
<dbReference type="Gene3D" id="3.20.20.140">
    <property type="entry name" value="Metal-dependent hydrolases"/>
    <property type="match status" value="1"/>
</dbReference>
<comment type="caution">
    <text evidence="5">The sequence shown here is derived from an EMBL/GenBank/DDBJ whole genome shotgun (WGS) entry which is preliminary data.</text>
</comment>
<feature type="binding site" evidence="3">
    <location>
        <position position="135"/>
    </location>
    <ligand>
        <name>a divalent metal cation</name>
        <dbReference type="ChEBI" id="CHEBI:60240"/>
        <label>1</label>
    </ligand>
</feature>
<dbReference type="PIRSF" id="PIRSF005902">
    <property type="entry name" value="DNase_TatD"/>
    <property type="match status" value="1"/>
</dbReference>
<accession>A0A8J3BYP9</accession>
<gene>
    <name evidence="5" type="ORF">GCM10012284_17440</name>
</gene>
<reference evidence="5" key="2">
    <citation type="submission" date="2020-09" db="EMBL/GenBank/DDBJ databases">
        <authorList>
            <person name="Sun Q."/>
            <person name="Zhou Y."/>
        </authorList>
    </citation>
    <scope>NUCLEOTIDE SEQUENCE</scope>
    <source>
        <strain evidence="5">CGMCC 4.7299</strain>
    </source>
</reference>
<reference evidence="5" key="1">
    <citation type="journal article" date="2014" name="Int. J. Syst. Evol. Microbiol.">
        <title>Complete genome sequence of Corynebacterium casei LMG S-19264T (=DSM 44701T), isolated from a smear-ripened cheese.</title>
        <authorList>
            <consortium name="US DOE Joint Genome Institute (JGI-PGF)"/>
            <person name="Walter F."/>
            <person name="Albersmeier A."/>
            <person name="Kalinowski J."/>
            <person name="Ruckert C."/>
        </authorList>
    </citation>
    <scope>NUCLEOTIDE SEQUENCE</scope>
    <source>
        <strain evidence="5">CGMCC 4.7299</strain>
    </source>
</reference>
<dbReference type="InterPro" id="IPR001130">
    <property type="entry name" value="TatD-like"/>
</dbReference>
<organism evidence="5 6">
    <name type="scientific">Mangrovihabitans endophyticus</name>
    <dbReference type="NCBI Taxonomy" id="1751298"/>
    <lineage>
        <taxon>Bacteria</taxon>
        <taxon>Bacillati</taxon>
        <taxon>Actinomycetota</taxon>
        <taxon>Actinomycetes</taxon>
        <taxon>Micromonosporales</taxon>
        <taxon>Micromonosporaceae</taxon>
        <taxon>Mangrovihabitans</taxon>
    </lineage>
</organism>
<feature type="binding site" evidence="3">
    <location>
        <position position="37"/>
    </location>
    <ligand>
        <name>a divalent metal cation</name>
        <dbReference type="ChEBI" id="CHEBI:60240"/>
        <label>1</label>
    </ligand>
</feature>
<dbReference type="InterPro" id="IPR015991">
    <property type="entry name" value="TatD/YcfH-like"/>
</dbReference>
<evidence type="ECO:0000313" key="5">
    <source>
        <dbReference type="EMBL" id="GGK83828.1"/>
    </source>
</evidence>
<dbReference type="GO" id="GO:0004536">
    <property type="term" value="F:DNA nuclease activity"/>
    <property type="evidence" value="ECO:0007669"/>
    <property type="project" value="InterPro"/>
</dbReference>
<dbReference type="GO" id="GO:0016788">
    <property type="term" value="F:hydrolase activity, acting on ester bonds"/>
    <property type="evidence" value="ECO:0007669"/>
    <property type="project" value="InterPro"/>
</dbReference>
<dbReference type="InterPro" id="IPR018228">
    <property type="entry name" value="DNase_TatD-rel_CS"/>
</dbReference>
<dbReference type="GO" id="GO:0046872">
    <property type="term" value="F:metal ion binding"/>
    <property type="evidence" value="ECO:0007669"/>
    <property type="project" value="UniProtKB-KW"/>
</dbReference>
<proteinExistence type="predicted"/>
<name>A0A8J3BYP9_9ACTN</name>
<dbReference type="PANTHER" id="PTHR46124:SF2">
    <property type="entry name" value="D-AMINOACYL-TRNA DEACYLASE"/>
    <property type="match status" value="1"/>
</dbReference>
<feature type="binding site" evidence="3">
    <location>
        <position position="196"/>
    </location>
    <ligand>
        <name>a divalent metal cation</name>
        <dbReference type="ChEBI" id="CHEBI:60240"/>
        <label>2</label>
    </ligand>
</feature>
<dbReference type="GO" id="GO:0005829">
    <property type="term" value="C:cytosol"/>
    <property type="evidence" value="ECO:0007669"/>
    <property type="project" value="TreeGrafter"/>
</dbReference>
<keyword evidence="1 3" id="KW-0479">Metal-binding</keyword>
<keyword evidence="2" id="KW-0378">Hydrolase</keyword>
<dbReference type="AlphaFoldDB" id="A0A8J3BYP9"/>
<keyword evidence="6" id="KW-1185">Reference proteome</keyword>
<dbReference type="FunFam" id="3.20.20.140:FF:000005">
    <property type="entry name" value="TatD family hydrolase"/>
    <property type="match status" value="1"/>
</dbReference>
<dbReference type="PANTHER" id="PTHR46124">
    <property type="entry name" value="D-AMINOACYL-TRNA DEACYLASE"/>
    <property type="match status" value="1"/>
</dbReference>
<dbReference type="InterPro" id="IPR032466">
    <property type="entry name" value="Metal_Hydrolase"/>
</dbReference>
<dbReference type="EMBL" id="BMMX01000004">
    <property type="protein sequence ID" value="GGK83828.1"/>
    <property type="molecule type" value="Genomic_DNA"/>
</dbReference>
<dbReference type="PROSITE" id="PS01091">
    <property type="entry name" value="TATD_3"/>
    <property type="match status" value="1"/>
</dbReference>
<dbReference type="NCBIfam" id="TIGR00010">
    <property type="entry name" value="YchF/TatD family DNA exonuclease"/>
    <property type="match status" value="1"/>
</dbReference>
<feature type="binding site" evidence="3">
    <location>
        <position position="246"/>
    </location>
    <ligand>
        <name>a divalent metal cation</name>
        <dbReference type="ChEBI" id="CHEBI:60240"/>
        <label>1</label>
    </ligand>
</feature>
<dbReference type="Proteomes" id="UP000656042">
    <property type="component" value="Unassembled WGS sequence"/>
</dbReference>
<feature type="binding site" evidence="3">
    <location>
        <position position="172"/>
    </location>
    <ligand>
        <name>a divalent metal cation</name>
        <dbReference type="ChEBI" id="CHEBI:60240"/>
        <label>2</label>
    </ligand>
</feature>
<evidence type="ECO:0000256" key="3">
    <source>
        <dbReference type="PIRSR" id="PIRSR005902-1"/>
    </source>
</evidence>
<evidence type="ECO:0000256" key="2">
    <source>
        <dbReference type="ARBA" id="ARBA00022801"/>
    </source>
</evidence>
<dbReference type="SUPFAM" id="SSF51556">
    <property type="entry name" value="Metallo-dependent hydrolases"/>
    <property type="match status" value="1"/>
</dbReference>
<feature type="region of interest" description="Disordered" evidence="4">
    <location>
        <begin position="1"/>
        <end position="26"/>
    </location>
</feature>
<dbReference type="CDD" id="cd01310">
    <property type="entry name" value="TatD_DNAse"/>
    <property type="match status" value="1"/>
</dbReference>